<accession>A0AAD8E615</accession>
<dbReference type="Proteomes" id="UP001233999">
    <property type="component" value="Unassembled WGS sequence"/>
</dbReference>
<dbReference type="EMBL" id="JASPKZ010009245">
    <property type="protein sequence ID" value="KAJ9577887.1"/>
    <property type="molecule type" value="Genomic_DNA"/>
</dbReference>
<gene>
    <name evidence="1" type="ORF">L9F63_025251</name>
</gene>
<evidence type="ECO:0000313" key="1">
    <source>
        <dbReference type="EMBL" id="KAJ9577887.1"/>
    </source>
</evidence>
<sequence length="132" mass="15004">IALVAAAVFSCICWLNDLVRHSALGYLLVNPSILGKWVMESMILGVRWRFCSLIFSVYHLKVFFLFTQSNSPFMSHSFSVILNGWSLKFIFVNTFKPLANPDAFGPFVSKKCAFQLLLKEHDVPLLYTFTCA</sequence>
<proteinExistence type="predicted"/>
<comment type="caution">
    <text evidence="1">The sequence shown here is derived from an EMBL/GenBank/DDBJ whole genome shotgun (WGS) entry which is preliminary data.</text>
</comment>
<protein>
    <submittedName>
        <fullName evidence="1">Uncharacterized protein</fullName>
    </submittedName>
</protein>
<evidence type="ECO:0000313" key="2">
    <source>
        <dbReference type="Proteomes" id="UP001233999"/>
    </source>
</evidence>
<organism evidence="1 2">
    <name type="scientific">Diploptera punctata</name>
    <name type="common">Pacific beetle cockroach</name>
    <dbReference type="NCBI Taxonomy" id="6984"/>
    <lineage>
        <taxon>Eukaryota</taxon>
        <taxon>Metazoa</taxon>
        <taxon>Ecdysozoa</taxon>
        <taxon>Arthropoda</taxon>
        <taxon>Hexapoda</taxon>
        <taxon>Insecta</taxon>
        <taxon>Pterygota</taxon>
        <taxon>Neoptera</taxon>
        <taxon>Polyneoptera</taxon>
        <taxon>Dictyoptera</taxon>
        <taxon>Blattodea</taxon>
        <taxon>Blaberoidea</taxon>
        <taxon>Blaberidae</taxon>
        <taxon>Diplopterinae</taxon>
        <taxon>Diploptera</taxon>
    </lineage>
</organism>
<reference evidence="1" key="2">
    <citation type="submission" date="2023-05" db="EMBL/GenBank/DDBJ databases">
        <authorList>
            <person name="Fouks B."/>
        </authorList>
    </citation>
    <scope>NUCLEOTIDE SEQUENCE</scope>
    <source>
        <strain evidence="1">Stay&amp;Tobe</strain>
        <tissue evidence="1">Testes</tissue>
    </source>
</reference>
<keyword evidence="2" id="KW-1185">Reference proteome</keyword>
<name>A0AAD8E615_DIPPU</name>
<feature type="non-terminal residue" evidence="1">
    <location>
        <position position="132"/>
    </location>
</feature>
<dbReference type="AlphaFoldDB" id="A0AAD8E615"/>
<reference evidence="1" key="1">
    <citation type="journal article" date="2023" name="IScience">
        <title>Live-bearing cockroach genome reveals convergent evolutionary mechanisms linked to viviparity in insects and beyond.</title>
        <authorList>
            <person name="Fouks B."/>
            <person name="Harrison M.C."/>
            <person name="Mikhailova A.A."/>
            <person name="Marchal E."/>
            <person name="English S."/>
            <person name="Carruthers M."/>
            <person name="Jennings E.C."/>
            <person name="Chiamaka E.L."/>
            <person name="Frigard R.A."/>
            <person name="Pippel M."/>
            <person name="Attardo G.M."/>
            <person name="Benoit J.B."/>
            <person name="Bornberg-Bauer E."/>
            <person name="Tobe S.S."/>
        </authorList>
    </citation>
    <scope>NUCLEOTIDE SEQUENCE</scope>
    <source>
        <strain evidence="1">Stay&amp;Tobe</strain>
    </source>
</reference>